<dbReference type="CDD" id="cd03018">
    <property type="entry name" value="PRX_AhpE_like"/>
    <property type="match status" value="1"/>
</dbReference>
<dbReference type="InterPro" id="IPR013766">
    <property type="entry name" value="Thioredoxin_domain"/>
</dbReference>
<proteinExistence type="predicted"/>
<dbReference type="STRING" id="758803.SAMN05421803_11423"/>
<dbReference type="InterPro" id="IPR000866">
    <property type="entry name" value="AhpC/TSA"/>
</dbReference>
<name>A0A1M6PY77_9ACTN</name>
<keyword evidence="3" id="KW-0560">Oxidoreductase</keyword>
<keyword evidence="4" id="KW-0676">Redox-active center</keyword>
<dbReference type="InterPro" id="IPR050455">
    <property type="entry name" value="Tpx_Peroxidase_subfamily"/>
</dbReference>
<dbReference type="InterPro" id="IPR024706">
    <property type="entry name" value="Peroxiredoxin_AhpC-typ"/>
</dbReference>
<sequence>MTAITPGDRAPDFTLQDQYGRDTALSALRGRPVLAVFYPLAFSGVCSGELAELGARHAELAELGTVLAVSVDSVFALRTWSDREGFPFALLSDFWPHGAVADAYGVFDPVRGTARRGTFLIDAAGVVRWSTLAPISEPRDTDAYLEHLRALA</sequence>
<dbReference type="OrthoDB" id="9812811at2"/>
<keyword evidence="8" id="KW-1185">Reference proteome</keyword>
<evidence type="ECO:0000256" key="2">
    <source>
        <dbReference type="ARBA" id="ARBA00022862"/>
    </source>
</evidence>
<evidence type="ECO:0000313" key="8">
    <source>
        <dbReference type="Proteomes" id="UP000184452"/>
    </source>
</evidence>
<dbReference type="Proteomes" id="UP000184452">
    <property type="component" value="Unassembled WGS sequence"/>
</dbReference>
<dbReference type="PROSITE" id="PS51352">
    <property type="entry name" value="THIOREDOXIN_2"/>
    <property type="match status" value="1"/>
</dbReference>
<dbReference type="EMBL" id="FQZK01000014">
    <property type="protein sequence ID" value="SHK12880.1"/>
    <property type="molecule type" value="Genomic_DNA"/>
</dbReference>
<dbReference type="Pfam" id="PF00578">
    <property type="entry name" value="AhpC-TSA"/>
    <property type="match status" value="1"/>
</dbReference>
<dbReference type="AlphaFoldDB" id="A0A1M6PY77"/>
<dbReference type="PANTHER" id="PTHR43110:SF1">
    <property type="entry name" value="THIOL PEROXIDASE"/>
    <property type="match status" value="1"/>
</dbReference>
<dbReference type="GO" id="GO:0004601">
    <property type="term" value="F:peroxidase activity"/>
    <property type="evidence" value="ECO:0007669"/>
    <property type="project" value="UniProtKB-KW"/>
</dbReference>
<organism evidence="7 8">
    <name type="scientific">Nocardiopsis flavescens</name>
    <dbReference type="NCBI Taxonomy" id="758803"/>
    <lineage>
        <taxon>Bacteria</taxon>
        <taxon>Bacillati</taxon>
        <taxon>Actinomycetota</taxon>
        <taxon>Actinomycetes</taxon>
        <taxon>Streptosporangiales</taxon>
        <taxon>Nocardiopsidaceae</taxon>
        <taxon>Nocardiopsis</taxon>
    </lineage>
</organism>
<evidence type="ECO:0000256" key="5">
    <source>
        <dbReference type="PIRSR" id="PIRSR000239-1"/>
    </source>
</evidence>
<evidence type="ECO:0000256" key="3">
    <source>
        <dbReference type="ARBA" id="ARBA00023002"/>
    </source>
</evidence>
<reference evidence="7 8" key="1">
    <citation type="submission" date="2016-11" db="EMBL/GenBank/DDBJ databases">
        <authorList>
            <person name="Jaros S."/>
            <person name="Januszkiewicz K."/>
            <person name="Wedrychowicz H."/>
        </authorList>
    </citation>
    <scope>NUCLEOTIDE SEQUENCE [LARGE SCALE GENOMIC DNA]</scope>
    <source>
        <strain evidence="7 8">CGMCC 4.5723</strain>
    </source>
</reference>
<protein>
    <submittedName>
        <fullName evidence="7">Peroxiredoxin</fullName>
    </submittedName>
</protein>
<keyword evidence="1" id="KW-0575">Peroxidase</keyword>
<gene>
    <name evidence="7" type="ORF">SAMN05421803_11423</name>
</gene>
<evidence type="ECO:0000313" key="7">
    <source>
        <dbReference type="EMBL" id="SHK12880.1"/>
    </source>
</evidence>
<dbReference type="SUPFAM" id="SSF52833">
    <property type="entry name" value="Thioredoxin-like"/>
    <property type="match status" value="1"/>
</dbReference>
<dbReference type="RefSeq" id="WP_073381113.1">
    <property type="nucleotide sequence ID" value="NZ_FQZK01000014.1"/>
</dbReference>
<dbReference type="Gene3D" id="3.40.30.10">
    <property type="entry name" value="Glutaredoxin"/>
    <property type="match status" value="1"/>
</dbReference>
<evidence type="ECO:0000256" key="4">
    <source>
        <dbReference type="ARBA" id="ARBA00023284"/>
    </source>
</evidence>
<evidence type="ECO:0000256" key="1">
    <source>
        <dbReference type="ARBA" id="ARBA00022559"/>
    </source>
</evidence>
<keyword evidence="2" id="KW-0049">Antioxidant</keyword>
<feature type="active site" description="Cysteine sulfenic acid (-SOH) intermediate; for peroxidase activity" evidence="5">
    <location>
        <position position="46"/>
    </location>
</feature>
<accession>A0A1M6PY77</accession>
<dbReference type="PIRSF" id="PIRSF000239">
    <property type="entry name" value="AHPC"/>
    <property type="match status" value="1"/>
</dbReference>
<dbReference type="InterPro" id="IPR036249">
    <property type="entry name" value="Thioredoxin-like_sf"/>
</dbReference>
<dbReference type="PANTHER" id="PTHR43110">
    <property type="entry name" value="THIOL PEROXIDASE"/>
    <property type="match status" value="1"/>
</dbReference>
<evidence type="ECO:0000259" key="6">
    <source>
        <dbReference type="PROSITE" id="PS51352"/>
    </source>
</evidence>
<feature type="domain" description="Thioredoxin" evidence="6">
    <location>
        <begin position="4"/>
        <end position="152"/>
    </location>
</feature>